<feature type="compositionally biased region" description="Basic and acidic residues" evidence="1">
    <location>
        <begin position="133"/>
        <end position="144"/>
    </location>
</feature>
<feature type="compositionally biased region" description="Low complexity" evidence="1">
    <location>
        <begin position="205"/>
        <end position="217"/>
    </location>
</feature>
<name>A0AAV9RDB0_9TELE</name>
<evidence type="ECO:0000313" key="2">
    <source>
        <dbReference type="EMBL" id="KAK5606757.1"/>
    </source>
</evidence>
<sequence>MDVLHSLTLSMHTLYSKVRAPAAPRGNQPPDQGGGPLPSRGRDRQTGPDQGGLGPRPEPSPHQPPSTSGEGAMYKRGVHMAQTSSPTRAAPGRSSPDPPTSSDPDPMSLPPPVSPNMNLAQGHPQQGHRYRTHVPEPKRHESPPHRGTPPQVNSIAERPMRSYPPSASSTYSPALSTPAAPSSPTTQCAATARQGPRATPPPPTGATGQTPPSTAPTTGPPTPQHDGTDSPT</sequence>
<feature type="compositionally biased region" description="Pro residues" evidence="1">
    <location>
        <begin position="96"/>
        <end position="114"/>
    </location>
</feature>
<reference evidence="2 3" key="1">
    <citation type="submission" date="2021-06" db="EMBL/GenBank/DDBJ databases">
        <authorList>
            <person name="Palmer J.M."/>
        </authorList>
    </citation>
    <scope>NUCLEOTIDE SEQUENCE [LARGE SCALE GENOMIC DNA]</scope>
    <source>
        <strain evidence="2 3">MEX-2019</strain>
        <tissue evidence="2">Muscle</tissue>
    </source>
</reference>
<proteinExistence type="predicted"/>
<accession>A0AAV9RDB0</accession>
<evidence type="ECO:0000256" key="1">
    <source>
        <dbReference type="SAM" id="MobiDB-lite"/>
    </source>
</evidence>
<feature type="compositionally biased region" description="Low complexity" evidence="1">
    <location>
        <begin position="164"/>
        <end position="197"/>
    </location>
</feature>
<evidence type="ECO:0000313" key="3">
    <source>
        <dbReference type="Proteomes" id="UP001311232"/>
    </source>
</evidence>
<keyword evidence="3" id="KW-1185">Reference proteome</keyword>
<dbReference type="Proteomes" id="UP001311232">
    <property type="component" value="Unassembled WGS sequence"/>
</dbReference>
<organism evidence="2 3">
    <name type="scientific">Crenichthys baileyi</name>
    <name type="common">White River springfish</name>
    <dbReference type="NCBI Taxonomy" id="28760"/>
    <lineage>
        <taxon>Eukaryota</taxon>
        <taxon>Metazoa</taxon>
        <taxon>Chordata</taxon>
        <taxon>Craniata</taxon>
        <taxon>Vertebrata</taxon>
        <taxon>Euteleostomi</taxon>
        <taxon>Actinopterygii</taxon>
        <taxon>Neopterygii</taxon>
        <taxon>Teleostei</taxon>
        <taxon>Neoteleostei</taxon>
        <taxon>Acanthomorphata</taxon>
        <taxon>Ovalentaria</taxon>
        <taxon>Atherinomorphae</taxon>
        <taxon>Cyprinodontiformes</taxon>
        <taxon>Goodeidae</taxon>
        <taxon>Crenichthys</taxon>
    </lineage>
</organism>
<dbReference type="AlphaFoldDB" id="A0AAV9RDB0"/>
<gene>
    <name evidence="2" type="ORF">CRENBAI_016102</name>
</gene>
<dbReference type="EMBL" id="JAHHUM010002052">
    <property type="protein sequence ID" value="KAK5606757.1"/>
    <property type="molecule type" value="Genomic_DNA"/>
</dbReference>
<feature type="region of interest" description="Disordered" evidence="1">
    <location>
        <begin position="18"/>
        <end position="232"/>
    </location>
</feature>
<comment type="caution">
    <text evidence="2">The sequence shown here is derived from an EMBL/GenBank/DDBJ whole genome shotgun (WGS) entry which is preliminary data.</text>
</comment>
<protein>
    <submittedName>
        <fullName evidence="2">Uncharacterized protein</fullName>
    </submittedName>
</protein>